<feature type="transmembrane region" description="Helical" evidence="1">
    <location>
        <begin position="7"/>
        <end position="27"/>
    </location>
</feature>
<dbReference type="Proteomes" id="UP001596283">
    <property type="component" value="Unassembled WGS sequence"/>
</dbReference>
<keyword evidence="1" id="KW-0812">Transmembrane</keyword>
<evidence type="ECO:0000256" key="1">
    <source>
        <dbReference type="SAM" id="Phobius"/>
    </source>
</evidence>
<keyword evidence="1" id="KW-1133">Transmembrane helix</keyword>
<keyword evidence="3" id="KW-1185">Reference proteome</keyword>
<keyword evidence="1" id="KW-0472">Membrane</keyword>
<reference evidence="3" key="1">
    <citation type="journal article" date="2019" name="Int. J. Syst. Evol. Microbiol.">
        <title>The Global Catalogue of Microorganisms (GCM) 10K type strain sequencing project: providing services to taxonomists for standard genome sequencing and annotation.</title>
        <authorList>
            <consortium name="The Broad Institute Genomics Platform"/>
            <consortium name="The Broad Institute Genome Sequencing Center for Infectious Disease"/>
            <person name="Wu L."/>
            <person name="Ma J."/>
        </authorList>
    </citation>
    <scope>NUCLEOTIDE SEQUENCE [LARGE SCALE GENOMIC DNA]</scope>
    <source>
        <strain evidence="3">CCM 8908</strain>
    </source>
</reference>
<name>A0ABW1TFC4_9LACO</name>
<evidence type="ECO:0008006" key="4">
    <source>
        <dbReference type="Google" id="ProtNLM"/>
    </source>
</evidence>
<evidence type="ECO:0000313" key="3">
    <source>
        <dbReference type="Proteomes" id="UP001596283"/>
    </source>
</evidence>
<accession>A0ABW1TFC4</accession>
<gene>
    <name evidence="2" type="ORF">ACFP1C_00655</name>
</gene>
<comment type="caution">
    <text evidence="2">The sequence shown here is derived from an EMBL/GenBank/DDBJ whole genome shotgun (WGS) entry which is preliminary data.</text>
</comment>
<feature type="transmembrane region" description="Helical" evidence="1">
    <location>
        <begin position="66"/>
        <end position="84"/>
    </location>
</feature>
<proteinExistence type="predicted"/>
<dbReference type="EMBL" id="JBHSSI010000004">
    <property type="protein sequence ID" value="MFC6259448.1"/>
    <property type="molecule type" value="Genomic_DNA"/>
</dbReference>
<dbReference type="RefSeq" id="WP_125686773.1">
    <property type="nucleotide sequence ID" value="NZ_JBHSSI010000004.1"/>
</dbReference>
<sequence>MVVSIKKIILILLSIVLAVFTALNFTYSLEIRVVLAIVFVLANVVSSLYVLGHWRRIWKDRNNNTQHFWVFGLMEIVYVGYTAMAPGRLDGIWDWVWIGTSNLCFAGVVFLIAIVFIWGKDRKAK</sequence>
<organism evidence="2 3">
    <name type="scientific">Levilactobacillus fujinensis</name>
    <dbReference type="NCBI Taxonomy" id="2486024"/>
    <lineage>
        <taxon>Bacteria</taxon>
        <taxon>Bacillati</taxon>
        <taxon>Bacillota</taxon>
        <taxon>Bacilli</taxon>
        <taxon>Lactobacillales</taxon>
        <taxon>Lactobacillaceae</taxon>
        <taxon>Levilactobacillus</taxon>
    </lineage>
</organism>
<protein>
    <recommendedName>
        <fullName evidence="4">Integral membrane protein</fullName>
    </recommendedName>
</protein>
<feature type="transmembrane region" description="Helical" evidence="1">
    <location>
        <begin position="33"/>
        <end position="54"/>
    </location>
</feature>
<feature type="transmembrane region" description="Helical" evidence="1">
    <location>
        <begin position="96"/>
        <end position="119"/>
    </location>
</feature>
<evidence type="ECO:0000313" key="2">
    <source>
        <dbReference type="EMBL" id="MFC6259448.1"/>
    </source>
</evidence>